<feature type="transmembrane region" description="Helical" evidence="12">
    <location>
        <begin position="264"/>
        <end position="280"/>
    </location>
</feature>
<evidence type="ECO:0000256" key="4">
    <source>
        <dbReference type="ARBA" id="ARBA00022679"/>
    </source>
</evidence>
<keyword evidence="5 12" id="KW-0812">Transmembrane</keyword>
<gene>
    <name evidence="13" type="ORF">N0F65_004748</name>
</gene>
<comment type="caution">
    <text evidence="13">The sequence shown here is derived from an EMBL/GenBank/DDBJ whole genome shotgun (WGS) entry which is preliminary data.</text>
</comment>
<comment type="subcellular location">
    <subcellularLocation>
        <location evidence="1">Cell membrane</location>
        <topology evidence="1">Multi-pass membrane protein</topology>
    </subcellularLocation>
</comment>
<keyword evidence="8" id="KW-0443">Lipid metabolism</keyword>
<feature type="transmembrane region" description="Helical" evidence="12">
    <location>
        <begin position="324"/>
        <end position="345"/>
    </location>
</feature>
<dbReference type="Pfam" id="PF01148">
    <property type="entry name" value="CTP_transf_1"/>
    <property type="match status" value="1"/>
</dbReference>
<keyword evidence="2" id="KW-1003">Cell membrane</keyword>
<keyword evidence="3" id="KW-0444">Lipid biosynthesis</keyword>
<reference evidence="13" key="2">
    <citation type="journal article" date="2023" name="Microbiol Resour">
        <title>Decontamination and Annotation of the Draft Genome Sequence of the Oomycete Lagenidium giganteum ARSEF 373.</title>
        <authorList>
            <person name="Morgan W.R."/>
            <person name="Tartar A."/>
        </authorList>
    </citation>
    <scope>NUCLEOTIDE SEQUENCE</scope>
    <source>
        <strain evidence="13">ARSEF 373</strain>
    </source>
</reference>
<keyword evidence="9 12" id="KW-0472">Membrane</keyword>
<reference evidence="13" key="1">
    <citation type="submission" date="2022-11" db="EMBL/GenBank/DDBJ databases">
        <authorList>
            <person name="Morgan W.R."/>
            <person name="Tartar A."/>
        </authorList>
    </citation>
    <scope>NUCLEOTIDE SEQUENCE</scope>
    <source>
        <strain evidence="13">ARSEF 373</strain>
    </source>
</reference>
<dbReference type="PANTHER" id="PTHR46382">
    <property type="entry name" value="PHOSPHATIDATE CYTIDYLYLTRANSFERASE"/>
    <property type="match status" value="1"/>
</dbReference>
<feature type="transmembrane region" description="Helical" evidence="12">
    <location>
        <begin position="366"/>
        <end position="385"/>
    </location>
</feature>
<sequence>MVVCETPSEAIPVVGGNPTPAQQNMRGLSLRPSSVVLVRLNGNVVGMPSDEKPSWWDAGELDVQMMTMGDVLRLVLDTVLLLLVPVMVFLVAYFSSNRALAFVYSVCVAVATYEYVWLAYRVRLRVFLPFKLHQKQTCRDIYGQIMSYSVDLRTCAITPIAERFFCGRKFLTAMLFSVILAGTALGFCFVFPGAASSDGLLVVAYVSTNVFLCVMAATLSPNVPDAIVVVVRYAYYCLASMNVLLKSATETTTANNRPVTIESYSLLMLSSCLMLIIRVMTSKEAMESAVMALLDVAGMLYLSCAAVVLEYFSRSPTAMNDHALLGFFIIVWSSELGSFLTERILKRFRMTNNHPIAKHVSSRQNVEKLIGSLLLGVSGSFIASATVNFEMVNYLVAILAATAIVFSQVCKLFLISLKKVAKTPATGEYLRIGGGVIDRIDTLLFMAIVFCPFFERKVFD</sequence>
<organism evidence="13 14">
    <name type="scientific">Lagenidium giganteum</name>
    <dbReference type="NCBI Taxonomy" id="4803"/>
    <lineage>
        <taxon>Eukaryota</taxon>
        <taxon>Sar</taxon>
        <taxon>Stramenopiles</taxon>
        <taxon>Oomycota</taxon>
        <taxon>Peronosporomycetes</taxon>
        <taxon>Pythiales</taxon>
        <taxon>Pythiaceae</taxon>
    </lineage>
</organism>
<evidence type="ECO:0000313" key="13">
    <source>
        <dbReference type="EMBL" id="DAZ97134.1"/>
    </source>
</evidence>
<evidence type="ECO:0000256" key="3">
    <source>
        <dbReference type="ARBA" id="ARBA00022516"/>
    </source>
</evidence>
<dbReference type="GO" id="GO:0016024">
    <property type="term" value="P:CDP-diacylglycerol biosynthetic process"/>
    <property type="evidence" value="ECO:0007669"/>
    <property type="project" value="TreeGrafter"/>
</dbReference>
<dbReference type="AlphaFoldDB" id="A0AAV2YUU8"/>
<dbReference type="GO" id="GO:0004605">
    <property type="term" value="F:phosphatidate cytidylyltransferase activity"/>
    <property type="evidence" value="ECO:0007669"/>
    <property type="project" value="TreeGrafter"/>
</dbReference>
<keyword evidence="7 12" id="KW-1133">Transmembrane helix</keyword>
<feature type="transmembrane region" description="Helical" evidence="12">
    <location>
        <begin position="292"/>
        <end position="312"/>
    </location>
</feature>
<keyword evidence="14" id="KW-1185">Reference proteome</keyword>
<keyword evidence="11" id="KW-1208">Phospholipid metabolism</keyword>
<evidence type="ECO:0000313" key="14">
    <source>
        <dbReference type="Proteomes" id="UP001146120"/>
    </source>
</evidence>
<evidence type="ECO:0000256" key="10">
    <source>
        <dbReference type="ARBA" id="ARBA00023209"/>
    </source>
</evidence>
<protein>
    <recommendedName>
        <fullName evidence="15">Phosphatidate cytidylyltransferase</fullName>
    </recommendedName>
</protein>
<dbReference type="GO" id="GO:0005886">
    <property type="term" value="C:plasma membrane"/>
    <property type="evidence" value="ECO:0007669"/>
    <property type="project" value="UniProtKB-SubCell"/>
</dbReference>
<feature type="transmembrane region" description="Helical" evidence="12">
    <location>
        <begin position="226"/>
        <end position="244"/>
    </location>
</feature>
<evidence type="ECO:0000256" key="8">
    <source>
        <dbReference type="ARBA" id="ARBA00023098"/>
    </source>
</evidence>
<dbReference type="PANTHER" id="PTHR46382:SF1">
    <property type="entry name" value="PHOSPHATIDATE CYTIDYLYLTRANSFERASE"/>
    <property type="match status" value="1"/>
</dbReference>
<evidence type="ECO:0000256" key="2">
    <source>
        <dbReference type="ARBA" id="ARBA00022475"/>
    </source>
</evidence>
<accession>A0AAV2YUU8</accession>
<dbReference type="Proteomes" id="UP001146120">
    <property type="component" value="Unassembled WGS sequence"/>
</dbReference>
<feature type="transmembrane region" description="Helical" evidence="12">
    <location>
        <begin position="170"/>
        <end position="194"/>
    </location>
</feature>
<evidence type="ECO:0000256" key="1">
    <source>
        <dbReference type="ARBA" id="ARBA00004651"/>
    </source>
</evidence>
<evidence type="ECO:0008006" key="15">
    <source>
        <dbReference type="Google" id="ProtNLM"/>
    </source>
</evidence>
<keyword evidence="4" id="KW-0808">Transferase</keyword>
<keyword evidence="10" id="KW-0594">Phospholipid biosynthesis</keyword>
<evidence type="ECO:0000256" key="7">
    <source>
        <dbReference type="ARBA" id="ARBA00022989"/>
    </source>
</evidence>
<evidence type="ECO:0000256" key="11">
    <source>
        <dbReference type="ARBA" id="ARBA00023264"/>
    </source>
</evidence>
<evidence type="ECO:0000256" key="12">
    <source>
        <dbReference type="SAM" id="Phobius"/>
    </source>
</evidence>
<feature type="transmembrane region" description="Helical" evidence="12">
    <location>
        <begin position="391"/>
        <end position="414"/>
    </location>
</feature>
<evidence type="ECO:0000256" key="5">
    <source>
        <dbReference type="ARBA" id="ARBA00022692"/>
    </source>
</evidence>
<keyword evidence="6" id="KW-0548">Nucleotidyltransferase</keyword>
<evidence type="ECO:0000256" key="9">
    <source>
        <dbReference type="ARBA" id="ARBA00023136"/>
    </source>
</evidence>
<feature type="transmembrane region" description="Helical" evidence="12">
    <location>
        <begin position="101"/>
        <end position="120"/>
    </location>
</feature>
<evidence type="ECO:0000256" key="6">
    <source>
        <dbReference type="ARBA" id="ARBA00022695"/>
    </source>
</evidence>
<feature type="transmembrane region" description="Helical" evidence="12">
    <location>
        <begin position="74"/>
        <end position="95"/>
    </location>
</feature>
<feature type="transmembrane region" description="Helical" evidence="12">
    <location>
        <begin position="200"/>
        <end position="219"/>
    </location>
</feature>
<proteinExistence type="predicted"/>
<name>A0AAV2YUU8_9STRA</name>
<dbReference type="EMBL" id="DAKRPA010000145">
    <property type="protein sequence ID" value="DAZ97134.1"/>
    <property type="molecule type" value="Genomic_DNA"/>
</dbReference>